<dbReference type="Gene3D" id="3.10.28.10">
    <property type="entry name" value="Homing endonucleases"/>
    <property type="match status" value="1"/>
</dbReference>
<organism evidence="2 3">
    <name type="scientific">Candida theae</name>
    <dbReference type="NCBI Taxonomy" id="1198502"/>
    <lineage>
        <taxon>Eukaryota</taxon>
        <taxon>Fungi</taxon>
        <taxon>Dikarya</taxon>
        <taxon>Ascomycota</taxon>
        <taxon>Saccharomycotina</taxon>
        <taxon>Pichiomycetes</taxon>
        <taxon>Debaryomycetaceae</taxon>
        <taxon>Candida/Lodderomyces clade</taxon>
        <taxon>Candida</taxon>
    </lineage>
</organism>
<dbReference type="InterPro" id="IPR004860">
    <property type="entry name" value="LAGLIDADG_dom"/>
</dbReference>
<dbReference type="EMBL" id="JAIHNG010000146">
    <property type="protein sequence ID" value="KAI5952218.1"/>
    <property type="molecule type" value="Genomic_DNA"/>
</dbReference>
<evidence type="ECO:0000313" key="3">
    <source>
        <dbReference type="Proteomes" id="UP001204833"/>
    </source>
</evidence>
<reference evidence="2 3" key="1">
    <citation type="journal article" date="2022" name="DNA Res.">
        <title>Genome analysis of five recently described species of the CUG-Ser clade uncovers Candida theae as a new hybrid lineage with pathogenic potential in the Candida parapsilosis species complex.</title>
        <authorList>
            <person name="Mixao V."/>
            <person name="Del Olmo V."/>
            <person name="Hegedusova E."/>
            <person name="Saus E."/>
            <person name="Pryszcz L."/>
            <person name="Cillingova A."/>
            <person name="Nosek J."/>
            <person name="Gabaldon T."/>
        </authorList>
    </citation>
    <scope>NUCLEOTIDE SEQUENCE [LARGE SCALE GENOMIC DNA]</scope>
    <source>
        <strain evidence="2 3">CBS 12239</strain>
    </source>
</reference>
<accession>A0AAD5BBS0</accession>
<protein>
    <submittedName>
        <fullName evidence="2">Cob</fullName>
    </submittedName>
</protein>
<dbReference type="Proteomes" id="UP001204833">
    <property type="component" value="Unassembled WGS sequence"/>
</dbReference>
<dbReference type="Pfam" id="PF03161">
    <property type="entry name" value="LAGLIDADG_2"/>
    <property type="match status" value="1"/>
</dbReference>
<gene>
    <name evidence="2" type="ORF">KGF57_004146</name>
</gene>
<keyword evidence="2" id="KW-0496">Mitochondrion</keyword>
<name>A0AAD5BBS0_9ASCO</name>
<dbReference type="SUPFAM" id="SSF55608">
    <property type="entry name" value="Homing endonucleases"/>
    <property type="match status" value="1"/>
</dbReference>
<comment type="caution">
    <text evidence="2">The sequence shown here is derived from an EMBL/GenBank/DDBJ whole genome shotgun (WGS) entry which is preliminary data.</text>
</comment>
<geneLocation type="mitochondrion" evidence="2"/>
<sequence>MRDVNADMISIIYGSLLGNGHAERRSGGKATRICFYQESSNEEYLLYLHSLIANLGYCNTTIPKISTKLKKNGKIRKVIRFTT</sequence>
<dbReference type="AlphaFoldDB" id="A0AAD5BBS0"/>
<keyword evidence="3" id="KW-1185">Reference proteome</keyword>
<dbReference type="GO" id="GO:0004519">
    <property type="term" value="F:endonuclease activity"/>
    <property type="evidence" value="ECO:0007669"/>
    <property type="project" value="InterPro"/>
</dbReference>
<dbReference type="InterPro" id="IPR027434">
    <property type="entry name" value="Homing_endonucl"/>
</dbReference>
<proteinExistence type="predicted"/>
<evidence type="ECO:0000313" key="2">
    <source>
        <dbReference type="EMBL" id="KAI5952218.1"/>
    </source>
</evidence>
<feature type="domain" description="Homing endonuclease LAGLIDADG" evidence="1">
    <location>
        <begin position="10"/>
        <end position="83"/>
    </location>
</feature>
<evidence type="ECO:0000259" key="1">
    <source>
        <dbReference type="Pfam" id="PF03161"/>
    </source>
</evidence>